<dbReference type="GO" id="GO:0016020">
    <property type="term" value="C:membrane"/>
    <property type="evidence" value="ECO:0007669"/>
    <property type="project" value="UniProtKB-SubCell"/>
</dbReference>
<gene>
    <name evidence="8" type="ORF">GS424_002360</name>
</gene>
<dbReference type="Pfam" id="PF03180">
    <property type="entry name" value="Lipoprotein_9"/>
    <property type="match status" value="1"/>
</dbReference>
<protein>
    <recommendedName>
        <fullName evidence="6">Lipoprotein</fullName>
    </recommendedName>
</protein>
<dbReference type="SUPFAM" id="SSF53850">
    <property type="entry name" value="Periplasmic binding protein-like II"/>
    <property type="match status" value="1"/>
</dbReference>
<sequence>MTTRSESPEAPSESRPPRTRRVIAALVACLAAALLILPGCTSADGAADAKTIRVGVCAGPYQDMFEQAIEPSLTEQGYTVKYVEFSDYVQPNNALADGEIDLNLFQHATYLESFSSQHNLDLTSVVEVPTAAMGVFLGKAGSLDQLSPHATVAIPNDDTNLSRALRVLQQSGLITLDAAVDPAKAGVNDIAENPRELSFQQVNAEVLPTVLDSVDAAVINGNYAIGAGLDLADAAYVEQLSEGYYNVIAVQGADADAEFAQAVKGIVQSDAFKSIIDDPDNIFAGFGKPSSY</sequence>
<evidence type="ECO:0000256" key="3">
    <source>
        <dbReference type="ARBA" id="ARBA00023136"/>
    </source>
</evidence>
<accession>A0A6L7IRF5</accession>
<dbReference type="Gene3D" id="3.40.190.10">
    <property type="entry name" value="Periplasmic binding protein-like II"/>
    <property type="match status" value="2"/>
</dbReference>
<dbReference type="RefSeq" id="WP_160941923.1">
    <property type="nucleotide sequence ID" value="NZ_CP063310.1"/>
</dbReference>
<dbReference type="InterPro" id="IPR004872">
    <property type="entry name" value="Lipoprotein_NlpA"/>
</dbReference>
<dbReference type="PANTHER" id="PTHR30429">
    <property type="entry name" value="D-METHIONINE-BINDING LIPOPROTEIN METQ"/>
    <property type="match status" value="1"/>
</dbReference>
<evidence type="ECO:0000256" key="5">
    <source>
        <dbReference type="ARBA" id="ARBA00023288"/>
    </source>
</evidence>
<feature type="lipid moiety-binding region" description="S-diacylglycerol cysteine" evidence="7">
    <location>
        <position position="40"/>
    </location>
</feature>
<name>A0A6L7IRF5_9ACTN</name>
<evidence type="ECO:0000256" key="2">
    <source>
        <dbReference type="ARBA" id="ARBA00022729"/>
    </source>
</evidence>
<evidence type="ECO:0000313" key="9">
    <source>
        <dbReference type="Proteomes" id="UP000478463"/>
    </source>
</evidence>
<dbReference type="PANTHER" id="PTHR30429:SF0">
    <property type="entry name" value="METHIONINE-BINDING LIPOPROTEIN METQ"/>
    <property type="match status" value="1"/>
</dbReference>
<organism evidence="8 9">
    <name type="scientific">Eggerthella guodeyinii</name>
    <dbReference type="NCBI Taxonomy" id="2690837"/>
    <lineage>
        <taxon>Bacteria</taxon>
        <taxon>Bacillati</taxon>
        <taxon>Actinomycetota</taxon>
        <taxon>Coriobacteriia</taxon>
        <taxon>Eggerthellales</taxon>
        <taxon>Eggerthellaceae</taxon>
        <taxon>Eggerthella</taxon>
    </lineage>
</organism>
<evidence type="ECO:0000313" key="8">
    <source>
        <dbReference type="EMBL" id="QOS68736.1"/>
    </source>
</evidence>
<evidence type="ECO:0000256" key="1">
    <source>
        <dbReference type="ARBA" id="ARBA00004635"/>
    </source>
</evidence>
<evidence type="ECO:0000256" key="6">
    <source>
        <dbReference type="PIRNR" id="PIRNR002854"/>
    </source>
</evidence>
<comment type="subcellular location">
    <subcellularLocation>
        <location evidence="1">Membrane</location>
        <topology evidence="1">Lipid-anchor</topology>
    </subcellularLocation>
</comment>
<dbReference type="Proteomes" id="UP000478463">
    <property type="component" value="Chromosome"/>
</dbReference>
<dbReference type="AlphaFoldDB" id="A0A6L7IRF5"/>
<proteinExistence type="inferred from homology"/>
<evidence type="ECO:0000256" key="7">
    <source>
        <dbReference type="PIRSR" id="PIRSR002854-1"/>
    </source>
</evidence>
<dbReference type="KEGG" id="egd:GS424_002360"/>
<comment type="similarity">
    <text evidence="6">Belongs to the nlpA lipoprotein family.</text>
</comment>
<dbReference type="PIRSF" id="PIRSF002854">
    <property type="entry name" value="MetQ"/>
    <property type="match status" value="1"/>
</dbReference>
<keyword evidence="4" id="KW-0564">Palmitate</keyword>
<keyword evidence="5 6" id="KW-0449">Lipoprotein</keyword>
<keyword evidence="2" id="KW-0732">Signal</keyword>
<evidence type="ECO:0000256" key="4">
    <source>
        <dbReference type="ARBA" id="ARBA00023139"/>
    </source>
</evidence>
<dbReference type="EMBL" id="CP063310">
    <property type="protein sequence ID" value="QOS68736.1"/>
    <property type="molecule type" value="Genomic_DNA"/>
</dbReference>
<keyword evidence="3" id="KW-0472">Membrane</keyword>
<reference evidence="8 9" key="1">
    <citation type="submission" date="2020-10" db="EMBL/GenBank/DDBJ databases">
        <title>Eggerthella sp. nov., isolated from human feces.</title>
        <authorList>
            <person name="Yajun G."/>
        </authorList>
    </citation>
    <scope>NUCLEOTIDE SEQUENCE [LARGE SCALE GENOMIC DNA]</scope>
    <source>
        <strain evidence="8 9">HF-1101</strain>
    </source>
</reference>